<evidence type="ECO:0000313" key="2">
    <source>
        <dbReference type="Proteomes" id="UP000480178"/>
    </source>
</evidence>
<gene>
    <name evidence="1" type="ORF">GXP67_16900</name>
</gene>
<dbReference type="Proteomes" id="UP000480178">
    <property type="component" value="Chromosome"/>
</dbReference>
<dbReference type="RefSeq" id="WP_162444218.1">
    <property type="nucleotide sequence ID" value="NZ_CP048222.1"/>
</dbReference>
<dbReference type="InterPro" id="IPR007139">
    <property type="entry name" value="DUF349"/>
</dbReference>
<evidence type="ECO:0000313" key="1">
    <source>
        <dbReference type="EMBL" id="QHT68200.1"/>
    </source>
</evidence>
<accession>A0A6C0GKN8</accession>
<proteinExistence type="predicted"/>
<dbReference type="AlphaFoldDB" id="A0A6C0GKN8"/>
<sequence>MEELQWSDEYGYIREGKVYLRGFMGYPDRQIGEVKQSEEASVAYFRDRFETARQKVDELYRLVDEAQNKGSYLMKLLHLRQYLIEFDGLGDYPALLHKLDELETELRKTIVVNRARNLEIKQALLQEAETLAGSTDWKETTEKFKELKGKWIKTGAVDKEYEEEIENKFDGIVNSFFDRRKAFFEEKNRITKFRVAKYEDLARQAIQLQDSTEWESTAGKFKKLQEQWKKVGKIPKTHAGDFWNDFKKANDHFFELYKKAKGISGTYVRRVDPKKLAQENLTNEAETLVQSTDIIKAADRAKQLLMEWKNIGVLPKMQDRQLAERFRAACDKIFELNYLMRVVKRKHFFFEKKSMADQLQIKITIMSDLIRKDKMELDTYEGNVDGMNMMNKSQTMDKLVVSKLNIQKRKISVKELLLNQFKTELAALRQK</sequence>
<organism evidence="1 2">
    <name type="scientific">Rhodocytophaga rosea</name>
    <dbReference type="NCBI Taxonomy" id="2704465"/>
    <lineage>
        <taxon>Bacteria</taxon>
        <taxon>Pseudomonadati</taxon>
        <taxon>Bacteroidota</taxon>
        <taxon>Cytophagia</taxon>
        <taxon>Cytophagales</taxon>
        <taxon>Rhodocytophagaceae</taxon>
        <taxon>Rhodocytophaga</taxon>
    </lineage>
</organism>
<keyword evidence="2" id="KW-1185">Reference proteome</keyword>
<reference evidence="1 2" key="1">
    <citation type="submission" date="2020-01" db="EMBL/GenBank/DDBJ databases">
        <authorList>
            <person name="Kim M.K."/>
        </authorList>
    </citation>
    <scope>NUCLEOTIDE SEQUENCE [LARGE SCALE GENOMIC DNA]</scope>
    <source>
        <strain evidence="1 2">172606-1</strain>
    </source>
</reference>
<dbReference type="Pfam" id="PF03993">
    <property type="entry name" value="DUF349"/>
    <property type="match status" value="2"/>
</dbReference>
<dbReference type="EMBL" id="CP048222">
    <property type="protein sequence ID" value="QHT68200.1"/>
    <property type="molecule type" value="Genomic_DNA"/>
</dbReference>
<name>A0A6C0GKN8_9BACT</name>
<dbReference type="KEGG" id="rhoz:GXP67_16900"/>
<protein>
    <submittedName>
        <fullName evidence="1">DUF349 domain-containing protein</fullName>
    </submittedName>
</protein>